<keyword evidence="1" id="KW-0732">Signal</keyword>
<feature type="chain" id="PRO_5021723936" evidence="1">
    <location>
        <begin position="28"/>
        <end position="518"/>
    </location>
</feature>
<dbReference type="RefSeq" id="WP_146848598.1">
    <property type="nucleotide sequence ID" value="NZ_BKAG01000002.1"/>
</dbReference>
<dbReference type="PROSITE" id="PS51257">
    <property type="entry name" value="PROKAR_LIPOPROTEIN"/>
    <property type="match status" value="1"/>
</dbReference>
<reference evidence="2 3" key="1">
    <citation type="submission" date="2019-07" db="EMBL/GenBank/DDBJ databases">
        <title>Whole genome shotgun sequence of Brevifollis gellanilyticus NBRC 108608.</title>
        <authorList>
            <person name="Hosoyama A."/>
            <person name="Uohara A."/>
            <person name="Ohji S."/>
            <person name="Ichikawa N."/>
        </authorList>
    </citation>
    <scope>NUCLEOTIDE SEQUENCE [LARGE SCALE GENOMIC DNA]</scope>
    <source>
        <strain evidence="2 3">NBRC 108608</strain>
    </source>
</reference>
<dbReference type="EMBL" id="BKAG01000002">
    <property type="protein sequence ID" value="GEP41126.1"/>
    <property type="molecule type" value="Genomic_DNA"/>
</dbReference>
<name>A0A512M307_9BACT</name>
<organism evidence="2 3">
    <name type="scientific">Brevifollis gellanilyticus</name>
    <dbReference type="NCBI Taxonomy" id="748831"/>
    <lineage>
        <taxon>Bacteria</taxon>
        <taxon>Pseudomonadati</taxon>
        <taxon>Verrucomicrobiota</taxon>
        <taxon>Verrucomicrobiia</taxon>
        <taxon>Verrucomicrobiales</taxon>
        <taxon>Verrucomicrobiaceae</taxon>
    </lineage>
</organism>
<dbReference type="AlphaFoldDB" id="A0A512M307"/>
<evidence type="ECO:0000256" key="1">
    <source>
        <dbReference type="SAM" id="SignalP"/>
    </source>
</evidence>
<feature type="signal peptide" evidence="1">
    <location>
        <begin position="1"/>
        <end position="27"/>
    </location>
</feature>
<protein>
    <submittedName>
        <fullName evidence="2">Uncharacterized protein</fullName>
    </submittedName>
</protein>
<dbReference type="Proteomes" id="UP000321577">
    <property type="component" value="Unassembled WGS sequence"/>
</dbReference>
<sequence length="518" mass="55285">MKSNFTRSLFLAAALLGSACNKALAYADNFENATDISGFTRYQSDDHSILNCTMQAGEPGLFWGDPGAGKTVWWKWTAPEDGFCTVDTLKETEAEHIRDTVIAVATGQTVNALTLVAFSDDHWTSGNGASHRGASCTFYAVKNTTYHIVVDGLSPSNITATQHQMSMKLALLPKRPTKKAGAWRIFGEPSLHGTLSFSKTSAYSFTAKFTVGQKSHSFAGVLSPEGFYSISFPRSAPAGSPPLAPLGLIIDAKDGGSFHVGYGGVEWSREDLLEVISFPAGTFSKVAGNFSGSFALDNNVAANGLVFATVKPNGTVTGTTTLPDGVKVTFSGPLTRYSGTESVLPVCATQQTGKGYFFQKLRFVELGQEDRMNSVGRVYYVRPPAPKSAFYTAGIDADGILEGGTYVKPLANQRALGFLNGTMGDGTLRIPMVAGEIANDVMEGLNLSIANKFIFKTPAMRKPVLTLNTTTGLVTGSIYEPAGKKRTITGALYKHNNQLFLKGQVAGTTQNVSFEVTP</sequence>
<evidence type="ECO:0000313" key="3">
    <source>
        <dbReference type="Proteomes" id="UP000321577"/>
    </source>
</evidence>
<dbReference type="OrthoDB" id="252952at2"/>
<evidence type="ECO:0000313" key="2">
    <source>
        <dbReference type="EMBL" id="GEP41126.1"/>
    </source>
</evidence>
<proteinExistence type="predicted"/>
<keyword evidence="3" id="KW-1185">Reference proteome</keyword>
<comment type="caution">
    <text evidence="2">The sequence shown here is derived from an EMBL/GenBank/DDBJ whole genome shotgun (WGS) entry which is preliminary data.</text>
</comment>
<accession>A0A512M307</accession>
<gene>
    <name evidence="2" type="ORF">BGE01nite_04170</name>
</gene>